<dbReference type="EMBL" id="FOEP01000011">
    <property type="protein sequence ID" value="SEQ68697.1"/>
    <property type="molecule type" value="Genomic_DNA"/>
</dbReference>
<dbReference type="PROSITE" id="PS00296">
    <property type="entry name" value="CHAPERONINS_CPN60"/>
    <property type="match status" value="1"/>
</dbReference>
<keyword evidence="6 7" id="KW-0413">Isomerase</keyword>
<dbReference type="EC" id="5.6.1.7" evidence="7"/>
<dbReference type="PANTHER" id="PTHR45633">
    <property type="entry name" value="60 KDA HEAT SHOCK PROTEIN, MITOCHONDRIAL"/>
    <property type="match status" value="1"/>
</dbReference>
<dbReference type="InterPro" id="IPR002423">
    <property type="entry name" value="Cpn60/GroEL/TCP-1"/>
</dbReference>
<comment type="function">
    <text evidence="7 9">Together with its co-chaperonin GroES, plays an essential role in assisting protein folding. The GroEL-GroES system forms a nano-cage that allows encapsulation of the non-native substrate proteins and provides a physical environment optimized to promote and accelerate protein folding.</text>
</comment>
<dbReference type="Pfam" id="PF00118">
    <property type="entry name" value="Cpn60_TCP1"/>
    <property type="match status" value="1"/>
</dbReference>
<dbReference type="PRINTS" id="PR00298">
    <property type="entry name" value="CHAPERONIN60"/>
</dbReference>
<reference evidence="10 11" key="1">
    <citation type="submission" date="2016-10" db="EMBL/GenBank/DDBJ databases">
        <authorList>
            <person name="de Groot N.N."/>
        </authorList>
    </citation>
    <scope>NUCLEOTIDE SEQUENCE [LARGE SCALE GENOMIC DNA]</scope>
    <source>
        <strain evidence="10 11">DSM 22007</strain>
    </source>
</reference>
<sequence>MAAKDVKFGTDARNRMLKGVNILADAVKVTLGPKGRNVVLDKSFGAPRITKDGVSVAKEIELEDKFENMGAQMVKEVASRTNDEAGDGTTTATVLAQAIVKEGMKSVAAGMNPMDLKRGIDLATAKVVEAIKAASRPVNDSAEVAQVGTISANGEVEIGRQIADAMQKVGNEGVITVEENKGLETETTVVEGMQFDRGYLSPYFVTNPDKMIADLEDCMILLHEKKLSSLQPMVPLLESVIQSQKPLLIIAEDVEGEALATLVVNKLRGGLKIAAVKAPGFGDRRKAMLQDIAILTGGQVISEDLGMKLESVTMDMLGSAKKITITKDETTIVDGAGDKAEIEARVAQIRTQVEETTSDYDREKLQERVAKLAGGVAVIRVGGMTEVEVKERKDRVDDALNATRAAVQEGIVVGGGVALVQAAKTLEGLTGINSDQNAGIAIVRKAIEAPLRQIAENAGVDGAVVAGKIRESSDPKFGFNAQTEEYGDMFAFGVIDPAKVVRTALEDAASIAGLLITTEAMVADKPAKEGAAAGGMPDMGGMGGMGGMM</sequence>
<keyword evidence="4 7" id="KW-0067">ATP-binding</keyword>
<dbReference type="InterPro" id="IPR001844">
    <property type="entry name" value="Cpn60/GroEL"/>
</dbReference>
<evidence type="ECO:0000256" key="7">
    <source>
        <dbReference type="HAMAP-Rule" id="MF_00600"/>
    </source>
</evidence>
<dbReference type="RefSeq" id="WP_090270447.1">
    <property type="nucleotide sequence ID" value="NZ_FOEP01000011.1"/>
</dbReference>
<dbReference type="SUPFAM" id="SSF52029">
    <property type="entry name" value="GroEL apical domain-like"/>
    <property type="match status" value="1"/>
</dbReference>
<dbReference type="STRING" id="657014.SAMN04488092_11112"/>
<evidence type="ECO:0000313" key="10">
    <source>
        <dbReference type="EMBL" id="SEQ68697.1"/>
    </source>
</evidence>
<dbReference type="InterPro" id="IPR027410">
    <property type="entry name" value="TCP-1-like_intermed_sf"/>
</dbReference>
<dbReference type="Proteomes" id="UP000198634">
    <property type="component" value="Unassembled WGS sequence"/>
</dbReference>
<accession>A0A1H9I2B7</accession>
<evidence type="ECO:0000313" key="11">
    <source>
        <dbReference type="Proteomes" id="UP000198634"/>
    </source>
</evidence>
<dbReference type="GO" id="GO:0042026">
    <property type="term" value="P:protein refolding"/>
    <property type="evidence" value="ECO:0007669"/>
    <property type="project" value="UniProtKB-UniRule"/>
</dbReference>
<protein>
    <recommendedName>
        <fullName evidence="7">Chaperonin GroEL</fullName>
        <ecNumber evidence="7">5.6.1.7</ecNumber>
    </recommendedName>
    <alternativeName>
        <fullName evidence="7">60 kDa chaperonin</fullName>
    </alternativeName>
    <alternativeName>
        <fullName evidence="7">Chaperonin-60</fullName>
        <shortName evidence="7">Cpn60</shortName>
    </alternativeName>
</protein>
<dbReference type="AlphaFoldDB" id="A0A1H9I2B7"/>
<dbReference type="InterPro" id="IPR027409">
    <property type="entry name" value="GroEL-like_apical_dom_sf"/>
</dbReference>
<dbReference type="Gene3D" id="3.50.7.10">
    <property type="entry name" value="GroEL"/>
    <property type="match status" value="1"/>
</dbReference>
<dbReference type="NCBIfam" id="NF009488">
    <property type="entry name" value="PRK12850.1"/>
    <property type="match status" value="1"/>
</dbReference>
<dbReference type="InterPro" id="IPR018370">
    <property type="entry name" value="Chaperonin_Cpn60_CS"/>
</dbReference>
<dbReference type="OrthoDB" id="9766614at2"/>
<evidence type="ECO:0000256" key="6">
    <source>
        <dbReference type="ARBA" id="ARBA00023235"/>
    </source>
</evidence>
<dbReference type="HAMAP" id="MF_00600">
    <property type="entry name" value="CH60"/>
    <property type="match status" value="1"/>
</dbReference>
<dbReference type="CDD" id="cd03344">
    <property type="entry name" value="GroEL"/>
    <property type="match status" value="1"/>
</dbReference>
<evidence type="ECO:0000256" key="1">
    <source>
        <dbReference type="ARBA" id="ARBA00006607"/>
    </source>
</evidence>
<evidence type="ECO:0000256" key="3">
    <source>
        <dbReference type="ARBA" id="ARBA00022741"/>
    </source>
</evidence>
<dbReference type="SUPFAM" id="SSF48592">
    <property type="entry name" value="GroEL equatorial domain-like"/>
    <property type="match status" value="1"/>
</dbReference>
<dbReference type="GO" id="GO:0051082">
    <property type="term" value="F:unfolded protein binding"/>
    <property type="evidence" value="ECO:0007669"/>
    <property type="project" value="UniProtKB-UniRule"/>
</dbReference>
<comment type="subunit">
    <text evidence="7 9">Forms a cylinder of 14 subunits composed of two heptameric rings stacked back-to-back. Interacts with the co-chaperonin GroES.</text>
</comment>
<dbReference type="NCBIfam" id="NF009489">
    <property type="entry name" value="PRK12851.1"/>
    <property type="match status" value="1"/>
</dbReference>
<dbReference type="NCBIfam" id="TIGR02348">
    <property type="entry name" value="GroEL"/>
    <property type="match status" value="1"/>
</dbReference>
<dbReference type="NCBIfam" id="NF009487">
    <property type="entry name" value="PRK12849.1"/>
    <property type="match status" value="1"/>
</dbReference>
<evidence type="ECO:0000256" key="8">
    <source>
        <dbReference type="RuleBase" id="RU000418"/>
    </source>
</evidence>
<dbReference type="NCBIfam" id="NF000592">
    <property type="entry name" value="PRK00013.1"/>
    <property type="match status" value="1"/>
</dbReference>
<dbReference type="SUPFAM" id="SSF54849">
    <property type="entry name" value="GroEL-intermediate domain like"/>
    <property type="match status" value="1"/>
</dbReference>
<evidence type="ECO:0000256" key="5">
    <source>
        <dbReference type="ARBA" id="ARBA00023186"/>
    </source>
</evidence>
<feature type="binding site" evidence="7">
    <location>
        <position position="415"/>
    </location>
    <ligand>
        <name>ATP</name>
        <dbReference type="ChEBI" id="CHEBI:30616"/>
    </ligand>
</feature>
<organism evidence="10 11">
    <name type="scientific">Thalassovita taeanensis</name>
    <dbReference type="NCBI Taxonomy" id="657014"/>
    <lineage>
        <taxon>Bacteria</taxon>
        <taxon>Pseudomonadati</taxon>
        <taxon>Pseudomonadota</taxon>
        <taxon>Alphaproteobacteria</taxon>
        <taxon>Rhodobacterales</taxon>
        <taxon>Roseobacteraceae</taxon>
        <taxon>Thalassovita</taxon>
    </lineage>
</organism>
<dbReference type="GO" id="GO:0005737">
    <property type="term" value="C:cytoplasm"/>
    <property type="evidence" value="ECO:0007669"/>
    <property type="project" value="UniProtKB-SubCell"/>
</dbReference>
<evidence type="ECO:0000256" key="9">
    <source>
        <dbReference type="RuleBase" id="RU000419"/>
    </source>
</evidence>
<feature type="binding site" evidence="7">
    <location>
        <begin position="87"/>
        <end position="91"/>
    </location>
    <ligand>
        <name>ATP</name>
        <dbReference type="ChEBI" id="CHEBI:30616"/>
    </ligand>
</feature>
<dbReference type="InterPro" id="IPR027413">
    <property type="entry name" value="GROEL-like_equatorial_sf"/>
</dbReference>
<dbReference type="GO" id="GO:0016853">
    <property type="term" value="F:isomerase activity"/>
    <property type="evidence" value="ECO:0007669"/>
    <property type="project" value="UniProtKB-KW"/>
</dbReference>
<comment type="caution">
    <text evidence="7">Lacks conserved residue(s) required for the propagation of feature annotation.</text>
</comment>
<dbReference type="GO" id="GO:0005524">
    <property type="term" value="F:ATP binding"/>
    <property type="evidence" value="ECO:0007669"/>
    <property type="project" value="UniProtKB-UniRule"/>
</dbReference>
<evidence type="ECO:0000256" key="2">
    <source>
        <dbReference type="ARBA" id="ARBA00022490"/>
    </source>
</evidence>
<dbReference type="FunFam" id="1.10.560.10:FF:000001">
    <property type="entry name" value="60 kDa chaperonin"/>
    <property type="match status" value="1"/>
</dbReference>
<feature type="binding site" evidence="7">
    <location>
        <position position="496"/>
    </location>
    <ligand>
        <name>ATP</name>
        <dbReference type="ChEBI" id="CHEBI:30616"/>
    </ligand>
</feature>
<dbReference type="Gene3D" id="1.10.560.10">
    <property type="entry name" value="GroEL-like equatorial domain"/>
    <property type="match status" value="1"/>
</dbReference>
<dbReference type="FunFam" id="3.50.7.10:FF:000001">
    <property type="entry name" value="60 kDa chaperonin"/>
    <property type="match status" value="1"/>
</dbReference>
<keyword evidence="2 7" id="KW-0963">Cytoplasm</keyword>
<comment type="similarity">
    <text evidence="1 7 8">Belongs to the chaperonin (HSP60) family.</text>
</comment>
<evidence type="ECO:0000256" key="4">
    <source>
        <dbReference type="ARBA" id="ARBA00022840"/>
    </source>
</evidence>
<dbReference type="Gene3D" id="3.30.260.10">
    <property type="entry name" value="TCP-1-like chaperonin intermediate domain"/>
    <property type="match status" value="1"/>
</dbReference>
<keyword evidence="5 7" id="KW-0143">Chaperone</keyword>
<keyword evidence="3 7" id="KW-0547">Nucleotide-binding</keyword>
<name>A0A1H9I2B7_9RHOB</name>
<proteinExistence type="inferred from homology"/>
<keyword evidence="11" id="KW-1185">Reference proteome</keyword>
<dbReference type="GO" id="GO:0140662">
    <property type="term" value="F:ATP-dependent protein folding chaperone"/>
    <property type="evidence" value="ECO:0007669"/>
    <property type="project" value="InterPro"/>
</dbReference>
<gene>
    <name evidence="7" type="primary">groEL</name>
    <name evidence="7" type="synonym">groL</name>
    <name evidence="10" type="ORF">SAMN04488092_11112</name>
</gene>
<comment type="subcellular location">
    <subcellularLocation>
        <location evidence="7">Cytoplasm</location>
    </subcellularLocation>
</comment>
<feature type="binding site" evidence="7">
    <location>
        <begin position="30"/>
        <end position="33"/>
    </location>
    <ligand>
        <name>ATP</name>
        <dbReference type="ChEBI" id="CHEBI:30616"/>
    </ligand>
</feature>
<feature type="binding site" evidence="7">
    <location>
        <position position="51"/>
    </location>
    <ligand>
        <name>ATP</name>
        <dbReference type="ChEBI" id="CHEBI:30616"/>
    </ligand>
</feature>